<keyword evidence="1" id="KW-0677">Repeat</keyword>
<evidence type="ECO:0000259" key="2">
    <source>
        <dbReference type="Pfam" id="PF14381"/>
    </source>
</evidence>
<dbReference type="EMBL" id="GGEC01032880">
    <property type="protein sequence ID" value="MBX13364.1"/>
    <property type="molecule type" value="Transcribed_RNA"/>
</dbReference>
<sequence length="375" mass="42527">MDYGCSGDATTESFKSWAQQMEESYQLQLALALRLSSRAASATDPCALDLKSHDPQSRLLSFFDSPEAVSHRFWVNGCLSYFDRIPDGFYVVDGVDPYMWSISSDQEAIRIPSFELLMTVDPCSEMSIEVVLIDRLRDSGLKELRNKVISQSGSWNTTKDRVDHLAKIVINQMGGIASAEGDTFVRCWKERTKVLKDHLNSIVLPIGSLPVGLCVHRALLFKVLADSIHLPCRIVKGCKYCRRDVASACLVQIDNEREYLVDLFVKPGALSQPDSTLKHPSSILVASPLSHSKFRPTPTEVNFTNLAKLYFFDCKSLDCVFEDTNAGVFNYYLKPMSTSKNIYIYYAILFSFSAYSHNPFYYRFRCFSSFLEWEL</sequence>
<protein>
    <submittedName>
        <fullName evidence="3">Uncharacterized protein MANES_10G055300</fullName>
    </submittedName>
</protein>
<evidence type="ECO:0000313" key="3">
    <source>
        <dbReference type="EMBL" id="MBX13362.1"/>
    </source>
</evidence>
<evidence type="ECO:0000256" key="1">
    <source>
        <dbReference type="ARBA" id="ARBA00022737"/>
    </source>
</evidence>
<dbReference type="AlphaFoldDB" id="A0A2P2L5V6"/>
<dbReference type="EMBL" id="GGEC01032878">
    <property type="protein sequence ID" value="MBX13362.1"/>
    <property type="molecule type" value="Transcribed_RNA"/>
</dbReference>
<dbReference type="Pfam" id="PF14381">
    <property type="entry name" value="EDR1_CTR1_ARMC3_pept"/>
    <property type="match status" value="1"/>
</dbReference>
<proteinExistence type="predicted"/>
<name>A0A2P2L5V6_RHIMU</name>
<dbReference type="InterPro" id="IPR052441">
    <property type="entry name" value="Armadillo-Ser/Thr_Kinase"/>
</dbReference>
<dbReference type="EMBL" id="GGEC01032883">
    <property type="protein sequence ID" value="MBX13367.1"/>
    <property type="molecule type" value="Transcribed_RNA"/>
</dbReference>
<dbReference type="PANTHER" id="PTHR46618:SF1">
    <property type="entry name" value="ARMADILLO REPEAT-CONTAINING PROTEIN 3"/>
    <property type="match status" value="1"/>
</dbReference>
<reference evidence="3" key="1">
    <citation type="submission" date="2018-02" db="EMBL/GenBank/DDBJ databases">
        <title>Rhizophora mucronata_Transcriptome.</title>
        <authorList>
            <person name="Meera S.P."/>
            <person name="Sreeshan A."/>
            <person name="Augustine A."/>
        </authorList>
    </citation>
    <scope>NUCLEOTIDE SEQUENCE</scope>
    <source>
        <tissue evidence="3">Leaf</tissue>
    </source>
</reference>
<dbReference type="PANTHER" id="PTHR46618">
    <property type="entry name" value="ARMADILLO REPEAT-CONTAINING PROTEIN 3"/>
    <property type="match status" value="1"/>
</dbReference>
<accession>A0A2P2L5V6</accession>
<dbReference type="InterPro" id="IPR055164">
    <property type="entry name" value="EDR1/CTR1/ARMC3-like_pept-like"/>
</dbReference>
<feature type="domain" description="EDR1/CTR1/ARMC3-like peptidase-like" evidence="2">
    <location>
        <begin position="66"/>
        <end position="270"/>
    </location>
</feature>
<organism evidence="3">
    <name type="scientific">Rhizophora mucronata</name>
    <name type="common">Asiatic mangrove</name>
    <dbReference type="NCBI Taxonomy" id="61149"/>
    <lineage>
        <taxon>Eukaryota</taxon>
        <taxon>Viridiplantae</taxon>
        <taxon>Streptophyta</taxon>
        <taxon>Embryophyta</taxon>
        <taxon>Tracheophyta</taxon>
        <taxon>Spermatophyta</taxon>
        <taxon>Magnoliopsida</taxon>
        <taxon>eudicotyledons</taxon>
        <taxon>Gunneridae</taxon>
        <taxon>Pentapetalae</taxon>
        <taxon>rosids</taxon>
        <taxon>fabids</taxon>
        <taxon>Malpighiales</taxon>
        <taxon>Rhizophoraceae</taxon>
        <taxon>Rhizophora</taxon>
    </lineage>
</organism>